<organism evidence="1 3">
    <name type="scientific">Durusdinium trenchii</name>
    <dbReference type="NCBI Taxonomy" id="1381693"/>
    <lineage>
        <taxon>Eukaryota</taxon>
        <taxon>Sar</taxon>
        <taxon>Alveolata</taxon>
        <taxon>Dinophyceae</taxon>
        <taxon>Suessiales</taxon>
        <taxon>Symbiodiniaceae</taxon>
        <taxon>Durusdinium</taxon>
    </lineage>
</organism>
<accession>A0ABP0I1L1</accession>
<evidence type="ECO:0000313" key="3">
    <source>
        <dbReference type="Proteomes" id="UP001642464"/>
    </source>
</evidence>
<reference evidence="1 3" key="1">
    <citation type="submission" date="2024-02" db="EMBL/GenBank/DDBJ databases">
        <authorList>
            <person name="Chen Y."/>
            <person name="Shah S."/>
            <person name="Dougan E. K."/>
            <person name="Thang M."/>
            <person name="Chan C."/>
        </authorList>
    </citation>
    <scope>NUCLEOTIDE SEQUENCE [LARGE SCALE GENOMIC DNA]</scope>
</reference>
<gene>
    <name evidence="1" type="ORF">SCF082_LOCUS4527</name>
    <name evidence="2" type="ORF">SCF082_LOCUS5057</name>
</gene>
<name>A0ABP0I1L1_9DINO</name>
<keyword evidence="3" id="KW-1185">Reference proteome</keyword>
<dbReference type="EMBL" id="CAXAMM010002669">
    <property type="protein sequence ID" value="CAK8997045.1"/>
    <property type="molecule type" value="Genomic_DNA"/>
</dbReference>
<proteinExistence type="predicted"/>
<comment type="caution">
    <text evidence="1">The sequence shown here is derived from an EMBL/GenBank/DDBJ whole genome shotgun (WGS) entry which is preliminary data.</text>
</comment>
<dbReference type="Proteomes" id="UP001642464">
    <property type="component" value="Unassembled WGS sequence"/>
</dbReference>
<protein>
    <submittedName>
        <fullName evidence="1">Uncharacterized protein</fullName>
    </submittedName>
</protein>
<sequence length="300" mass="31543">MRSRQLRYPKAGTTSRSRDLVAVSTSLGSPCTLDPGVNWAAAPMWREGTCFPYGGAPGNTACSATSTFNQGKRICYCVTTTTTAAATASTTTAPIVSLAISYGSSSRASTATGTFPTSGWQLSAPGGTCDDVCGVDLCDKNAMARVNDDATVASVLSSLGKTCSTFLGRSSAGAPFFKGPELCTYYDGASPAGIDCSDTTNPGHEALCYCKTSLIQIEEDEHVADDSSSEEDDFRFPPPKDFNLCQSLLTARRWMPRPSPRSSALKPAAPTQRHAMTFTGLGDVLRPVHLVQPQTGCTGE</sequence>
<evidence type="ECO:0000313" key="2">
    <source>
        <dbReference type="EMBL" id="CAK8997045.1"/>
    </source>
</evidence>
<dbReference type="EMBL" id="CAXAMM010002336">
    <property type="protein sequence ID" value="CAK8995826.1"/>
    <property type="molecule type" value="Genomic_DNA"/>
</dbReference>
<evidence type="ECO:0000313" key="1">
    <source>
        <dbReference type="EMBL" id="CAK8995826.1"/>
    </source>
</evidence>